<dbReference type="RefSeq" id="WP_156538360.1">
    <property type="nucleotide sequence ID" value="NZ_JACXXJ020000004.1"/>
</dbReference>
<keyword evidence="1" id="KW-0614">Plasmid</keyword>
<name>A0AAE2UU33_AGRVI</name>
<accession>A0AAE2UU33</accession>
<dbReference type="AlphaFoldDB" id="A0AAE2UU33"/>
<proteinExistence type="predicted"/>
<evidence type="ECO:0000313" key="1">
    <source>
        <dbReference type="EMBL" id="MBF2714320.1"/>
    </source>
</evidence>
<reference evidence="1" key="1">
    <citation type="submission" date="2020-11" db="EMBL/GenBank/DDBJ databases">
        <title>Agrobacterium vitis strain K377 genome.</title>
        <authorList>
            <person name="Xi H."/>
        </authorList>
    </citation>
    <scope>NUCLEOTIDE SEQUENCE</scope>
    <source>
        <strain evidence="1">K377</strain>
        <plasmid evidence="1">unnamed3</plasmid>
    </source>
</reference>
<organism evidence="1 2">
    <name type="scientific">Agrobacterium vitis</name>
    <name type="common">Rhizobium vitis</name>
    <dbReference type="NCBI Taxonomy" id="373"/>
    <lineage>
        <taxon>Bacteria</taxon>
        <taxon>Pseudomonadati</taxon>
        <taxon>Pseudomonadota</taxon>
        <taxon>Alphaproteobacteria</taxon>
        <taxon>Hyphomicrobiales</taxon>
        <taxon>Rhizobiaceae</taxon>
        <taxon>Rhizobium/Agrobacterium group</taxon>
        <taxon>Agrobacterium</taxon>
    </lineage>
</organism>
<comment type="caution">
    <text evidence="1">The sequence shown here is derived from an EMBL/GenBank/DDBJ whole genome shotgun (WGS) entry which is preliminary data.</text>
</comment>
<geneLocation type="plasmid" evidence="1">
    <name>unnamed3</name>
</geneLocation>
<dbReference type="EMBL" id="JACXXJ020000004">
    <property type="protein sequence ID" value="MBF2714320.1"/>
    <property type="molecule type" value="Genomic_DNA"/>
</dbReference>
<protein>
    <submittedName>
        <fullName evidence="1">Uncharacterized protein</fullName>
    </submittedName>
</protein>
<gene>
    <name evidence="1" type="ORF">IEI95_008735</name>
</gene>
<evidence type="ECO:0000313" key="2">
    <source>
        <dbReference type="Proteomes" id="UP000655037"/>
    </source>
</evidence>
<dbReference type="Proteomes" id="UP000655037">
    <property type="component" value="Unassembled WGS sequence"/>
</dbReference>
<sequence length="214" mass="23005">MSRIHGMENVVGAESIIAASIVDADALRKIPENADGIKAKAMELTDSWAGVMFALTPEELTTIAVAVGFSQNVAEKIHGKISALNYATTQGAQGRWSIATYHSLDVTLMALRGVESFDDALASFNDSNVRKVLDANQETFQRIKQSLPAHAARMNFKPETAAAVLAAFGAEVSPDLLYELATKYDTTSVIDLEGRRGVTVEFIRSVTLTLASTL</sequence>